<dbReference type="GO" id="GO:0005525">
    <property type="term" value="F:GTP binding"/>
    <property type="evidence" value="ECO:0007669"/>
    <property type="project" value="UniProtKB-KW"/>
</dbReference>
<dbReference type="InterPro" id="IPR030385">
    <property type="entry name" value="G_IRG_dom"/>
</dbReference>
<dbReference type="PROSITE" id="PS51716">
    <property type="entry name" value="G_IRG"/>
    <property type="match status" value="1"/>
</dbReference>
<dbReference type="Gene3D" id="3.40.50.300">
    <property type="entry name" value="P-loop containing nucleotide triphosphate hydrolases"/>
    <property type="match status" value="1"/>
</dbReference>
<dbReference type="Pfam" id="PF05049">
    <property type="entry name" value="IIGP"/>
    <property type="match status" value="1"/>
</dbReference>
<keyword evidence="3" id="KW-0378">Hydrolase</keyword>
<dbReference type="OrthoDB" id="422720at2759"/>
<evidence type="ECO:0000313" key="6">
    <source>
        <dbReference type="EMBL" id="CAG2233027.1"/>
    </source>
</evidence>
<evidence type="ECO:0000259" key="5">
    <source>
        <dbReference type="PROSITE" id="PS51716"/>
    </source>
</evidence>
<evidence type="ECO:0000256" key="2">
    <source>
        <dbReference type="ARBA" id="ARBA00022741"/>
    </source>
</evidence>
<evidence type="ECO:0000313" key="7">
    <source>
        <dbReference type="Proteomes" id="UP000683360"/>
    </source>
</evidence>
<dbReference type="AlphaFoldDB" id="A0A8S3TTK9"/>
<proteinExistence type="inferred from homology"/>
<gene>
    <name evidence="6" type="ORF">MEDL_45670</name>
</gene>
<dbReference type="InterPro" id="IPR027417">
    <property type="entry name" value="P-loop_NTPase"/>
</dbReference>
<dbReference type="EMBL" id="CAJPWZ010002196">
    <property type="protein sequence ID" value="CAG2233027.1"/>
    <property type="molecule type" value="Genomic_DNA"/>
</dbReference>
<organism evidence="6 7">
    <name type="scientific">Mytilus edulis</name>
    <name type="common">Blue mussel</name>
    <dbReference type="NCBI Taxonomy" id="6550"/>
    <lineage>
        <taxon>Eukaryota</taxon>
        <taxon>Metazoa</taxon>
        <taxon>Spiralia</taxon>
        <taxon>Lophotrochozoa</taxon>
        <taxon>Mollusca</taxon>
        <taxon>Bivalvia</taxon>
        <taxon>Autobranchia</taxon>
        <taxon>Pteriomorphia</taxon>
        <taxon>Mytilida</taxon>
        <taxon>Mytiloidea</taxon>
        <taxon>Mytilidae</taxon>
        <taxon>Mytilinae</taxon>
        <taxon>Mytilus</taxon>
    </lineage>
</organism>
<dbReference type="InterPro" id="IPR051515">
    <property type="entry name" value="IRG"/>
</dbReference>
<reference evidence="6" key="1">
    <citation type="submission" date="2021-03" db="EMBL/GenBank/DDBJ databases">
        <authorList>
            <person name="Bekaert M."/>
        </authorList>
    </citation>
    <scope>NUCLEOTIDE SEQUENCE</scope>
</reference>
<dbReference type="GO" id="GO:0016020">
    <property type="term" value="C:membrane"/>
    <property type="evidence" value="ECO:0007669"/>
    <property type="project" value="InterPro"/>
</dbReference>
<dbReference type="PANTHER" id="PTHR32341">
    <property type="entry name" value="INTERFERON-INDUCIBLE GTPASE"/>
    <property type="match status" value="1"/>
</dbReference>
<dbReference type="InterPro" id="IPR007743">
    <property type="entry name" value="Immunity-related_GTPase-like"/>
</dbReference>
<keyword evidence="2" id="KW-0547">Nucleotide-binding</keyword>
<dbReference type="GO" id="GO:0016787">
    <property type="term" value="F:hydrolase activity"/>
    <property type="evidence" value="ECO:0007669"/>
    <property type="project" value="UniProtKB-KW"/>
</dbReference>
<evidence type="ECO:0000256" key="1">
    <source>
        <dbReference type="ARBA" id="ARBA00005429"/>
    </source>
</evidence>
<comment type="similarity">
    <text evidence="1">Belongs to the TRAFAC class dynamin-like GTPase superfamily. IRG family.</text>
</comment>
<evidence type="ECO:0000256" key="4">
    <source>
        <dbReference type="ARBA" id="ARBA00023134"/>
    </source>
</evidence>
<dbReference type="SUPFAM" id="SSF52540">
    <property type="entry name" value="P-loop containing nucleoside triphosphate hydrolases"/>
    <property type="match status" value="1"/>
</dbReference>
<name>A0A8S3TTK9_MYTED</name>
<comment type="caution">
    <text evidence="6">The sequence shown here is derived from an EMBL/GenBank/DDBJ whole genome shotgun (WGS) entry which is preliminary data.</text>
</comment>
<accession>A0A8S3TTK9</accession>
<protein>
    <recommendedName>
        <fullName evidence="5">IRG-type G domain-containing protein</fullName>
    </recommendedName>
</protein>
<dbReference type="Proteomes" id="UP000683360">
    <property type="component" value="Unassembled WGS sequence"/>
</dbReference>
<sequence length="206" mass="24138">MLCPPKNPKFELWDVPGFGTVNFKLDDYVTQMGLANYDYFLIFFDVIQEQDIQLAKVLKSRNKPLCFVRSKLDLATQNEMQDEYIVMDTCYRQALDDLEKEEMGYVDVFVISSKNTALSNFELLMNHIQQNLSVGQYAAVIHSLSSISEPVIRKRYEIFTRRLGKFYIASMCFKHDLRYTTYTKQIRSDIILTNLTDEVKDYIENV</sequence>
<dbReference type="PANTHER" id="PTHR32341:SF10">
    <property type="entry name" value="INTERFERON-INDUCIBLE GTPASE 5"/>
    <property type="match status" value="1"/>
</dbReference>
<feature type="domain" description="IRG-type G" evidence="5">
    <location>
        <begin position="1"/>
        <end position="131"/>
    </location>
</feature>
<keyword evidence="7" id="KW-1185">Reference proteome</keyword>
<evidence type="ECO:0000256" key="3">
    <source>
        <dbReference type="ARBA" id="ARBA00022801"/>
    </source>
</evidence>
<keyword evidence="4" id="KW-0342">GTP-binding</keyword>